<dbReference type="InterPro" id="IPR011051">
    <property type="entry name" value="RmlC_Cupin_sf"/>
</dbReference>
<reference evidence="4" key="1">
    <citation type="submission" date="2022-06" db="EMBL/GenBank/DDBJ databases">
        <title>Alkalimarinus sp. nov., isolated from gut of a Alitta virens.</title>
        <authorList>
            <person name="Yang A.I."/>
            <person name="Shin N.-R."/>
        </authorList>
    </citation>
    <scope>NUCLEOTIDE SEQUENCE</scope>
    <source>
        <strain evidence="4">A2M4</strain>
    </source>
</reference>
<dbReference type="EMBL" id="CP100390">
    <property type="protein sequence ID" value="UZE97695.1"/>
    <property type="molecule type" value="Genomic_DNA"/>
</dbReference>
<protein>
    <submittedName>
        <fullName evidence="4">Pirin family protein</fullName>
    </submittedName>
</protein>
<dbReference type="Gene3D" id="2.60.120.10">
    <property type="entry name" value="Jelly Rolls"/>
    <property type="match status" value="1"/>
</dbReference>
<evidence type="ECO:0000313" key="5">
    <source>
        <dbReference type="Proteomes" id="UP001163739"/>
    </source>
</evidence>
<evidence type="ECO:0000256" key="1">
    <source>
        <dbReference type="ARBA" id="ARBA00008416"/>
    </source>
</evidence>
<sequence>MAYLLSTKQKDLDGFCVRRILPNAKKRMIGPFIFIDHMGPADFSAGEGIDVRPHPHIGLSTITYLMEGSLLHRDSLGNNLEILPGDVNWMTAGKGIVHSERETIEVKAGKHKLDGMQCWMALPKEMAEITPSFTHIKCACLPHYMHDGVLKRLIAGEAHG</sequence>
<comment type="similarity">
    <text evidence="1 2">Belongs to the pirin family.</text>
</comment>
<keyword evidence="5" id="KW-1185">Reference proteome</keyword>
<name>A0ABY6N6P4_9ALTE</name>
<dbReference type="Proteomes" id="UP001163739">
    <property type="component" value="Chromosome"/>
</dbReference>
<dbReference type="CDD" id="cd02909">
    <property type="entry name" value="cupin_pirin_N"/>
    <property type="match status" value="1"/>
</dbReference>
<evidence type="ECO:0000313" key="4">
    <source>
        <dbReference type="EMBL" id="UZE97695.1"/>
    </source>
</evidence>
<dbReference type="RefSeq" id="WP_265049171.1">
    <property type="nucleotide sequence ID" value="NZ_CP100390.1"/>
</dbReference>
<gene>
    <name evidence="4" type="ORF">NKI27_08160</name>
</gene>
<dbReference type="InterPro" id="IPR014710">
    <property type="entry name" value="RmlC-like_jellyroll"/>
</dbReference>
<dbReference type="PANTHER" id="PTHR13903:SF8">
    <property type="entry name" value="PIRIN"/>
    <property type="match status" value="1"/>
</dbReference>
<feature type="domain" description="Pirin N-terminal" evidence="3">
    <location>
        <begin position="17"/>
        <end position="120"/>
    </location>
</feature>
<accession>A0ABY6N6P4</accession>
<evidence type="ECO:0000259" key="3">
    <source>
        <dbReference type="Pfam" id="PF02678"/>
    </source>
</evidence>
<dbReference type="PANTHER" id="PTHR13903">
    <property type="entry name" value="PIRIN-RELATED"/>
    <property type="match status" value="1"/>
</dbReference>
<evidence type="ECO:0000256" key="2">
    <source>
        <dbReference type="RuleBase" id="RU003457"/>
    </source>
</evidence>
<proteinExistence type="inferred from homology"/>
<dbReference type="SUPFAM" id="SSF51182">
    <property type="entry name" value="RmlC-like cupins"/>
    <property type="match status" value="1"/>
</dbReference>
<dbReference type="InterPro" id="IPR003829">
    <property type="entry name" value="Pirin_N_dom"/>
</dbReference>
<dbReference type="InterPro" id="IPR012093">
    <property type="entry name" value="Pirin"/>
</dbReference>
<organism evidence="4 5">
    <name type="scientific">Alkalimarinus alittae</name>
    <dbReference type="NCBI Taxonomy" id="2961619"/>
    <lineage>
        <taxon>Bacteria</taxon>
        <taxon>Pseudomonadati</taxon>
        <taxon>Pseudomonadota</taxon>
        <taxon>Gammaproteobacteria</taxon>
        <taxon>Alteromonadales</taxon>
        <taxon>Alteromonadaceae</taxon>
        <taxon>Alkalimarinus</taxon>
    </lineage>
</organism>
<dbReference type="PIRSF" id="PIRSF006232">
    <property type="entry name" value="Pirin"/>
    <property type="match status" value="1"/>
</dbReference>
<dbReference type="Pfam" id="PF02678">
    <property type="entry name" value="Pirin"/>
    <property type="match status" value="1"/>
</dbReference>